<dbReference type="AlphaFoldDB" id="A0A840WM40"/>
<dbReference type="Pfam" id="PF17930">
    <property type="entry name" value="LpxI_N"/>
    <property type="match status" value="1"/>
</dbReference>
<gene>
    <name evidence="3" type="ORF">FHS89_000728</name>
</gene>
<dbReference type="PANTHER" id="PTHR39962:SF1">
    <property type="entry name" value="LPXI FAMILY PROTEIN"/>
    <property type="match status" value="1"/>
</dbReference>
<evidence type="ECO:0000259" key="2">
    <source>
        <dbReference type="Pfam" id="PF17930"/>
    </source>
</evidence>
<comment type="caution">
    <text evidence="3">The sequence shown here is derived from an EMBL/GenBank/DDBJ whole genome shotgun (WGS) entry which is preliminary data.</text>
</comment>
<organism evidence="3 4">
    <name type="scientific">Rubricella aquisinus</name>
    <dbReference type="NCBI Taxonomy" id="2028108"/>
    <lineage>
        <taxon>Bacteria</taxon>
        <taxon>Pseudomonadati</taxon>
        <taxon>Pseudomonadota</taxon>
        <taxon>Alphaproteobacteria</taxon>
        <taxon>Rhodobacterales</taxon>
        <taxon>Paracoccaceae</taxon>
        <taxon>Rubricella</taxon>
    </lineage>
</organism>
<dbReference type="InterPro" id="IPR053174">
    <property type="entry name" value="LpxI"/>
</dbReference>
<dbReference type="Proteomes" id="UP000553766">
    <property type="component" value="Unassembled WGS sequence"/>
</dbReference>
<reference evidence="3 4" key="1">
    <citation type="submission" date="2020-08" db="EMBL/GenBank/DDBJ databases">
        <title>Genomic Encyclopedia of Type Strains, Phase IV (KMG-IV): sequencing the most valuable type-strain genomes for metagenomic binning, comparative biology and taxonomic classification.</title>
        <authorList>
            <person name="Goeker M."/>
        </authorList>
    </citation>
    <scope>NUCLEOTIDE SEQUENCE [LARGE SCALE GENOMIC DNA]</scope>
    <source>
        <strain evidence="3 4">DSM 103377</strain>
    </source>
</reference>
<sequence>MTRIETGVGLVVGRGWVPRAICEARAADGLPYIAVAFAGAVPDWLDDHPHRVVPFEKPGQIFDAFHDANCSHVCFIGGLDRPSLNPLKFDKRLMSWAPKLLPALKSGDDGLLRLLAGYFEAEGFTMVAADALLPDLLVGEGVLTRAQPSEADHADAARAAEILRATGPLDIGQGCVVAQGLCLGFETVQGTDAMLEYVARTDGRPDPLGARGVLMKARKPGQDTRLDTPTVGPDTVAMANRAGLAGIVMQAGGVNLVDREATIAAADAAGLFLWGRAE</sequence>
<name>A0A840WM40_9RHOB</name>
<keyword evidence="4" id="KW-1185">Reference proteome</keyword>
<dbReference type="Gene3D" id="3.40.50.20">
    <property type="match status" value="1"/>
</dbReference>
<dbReference type="EMBL" id="JACIJS010000002">
    <property type="protein sequence ID" value="MBB5514722.1"/>
    <property type="molecule type" value="Genomic_DNA"/>
</dbReference>
<dbReference type="InterPro" id="IPR041255">
    <property type="entry name" value="LpxI_N"/>
</dbReference>
<proteinExistence type="predicted"/>
<dbReference type="Pfam" id="PF06230">
    <property type="entry name" value="LpxI_C"/>
    <property type="match status" value="1"/>
</dbReference>
<evidence type="ECO:0000313" key="3">
    <source>
        <dbReference type="EMBL" id="MBB5514722.1"/>
    </source>
</evidence>
<dbReference type="Gene3D" id="3.40.140.80">
    <property type="match status" value="1"/>
</dbReference>
<protein>
    <recommendedName>
        <fullName evidence="5">LpxI family protein</fullName>
    </recommendedName>
</protein>
<dbReference type="InterPro" id="IPR043167">
    <property type="entry name" value="LpxI_C_sf"/>
</dbReference>
<dbReference type="PANTHER" id="PTHR39962">
    <property type="entry name" value="BLL4848 PROTEIN"/>
    <property type="match status" value="1"/>
</dbReference>
<feature type="domain" description="LpxI C-terminal" evidence="1">
    <location>
        <begin position="140"/>
        <end position="274"/>
    </location>
</feature>
<evidence type="ECO:0008006" key="5">
    <source>
        <dbReference type="Google" id="ProtNLM"/>
    </source>
</evidence>
<feature type="domain" description="LpxI N-terminal" evidence="2">
    <location>
        <begin position="8"/>
        <end position="136"/>
    </location>
</feature>
<evidence type="ECO:0000259" key="1">
    <source>
        <dbReference type="Pfam" id="PF06230"/>
    </source>
</evidence>
<evidence type="ECO:0000313" key="4">
    <source>
        <dbReference type="Proteomes" id="UP000553766"/>
    </source>
</evidence>
<dbReference type="InterPro" id="IPR010415">
    <property type="entry name" value="LpxI_C"/>
</dbReference>
<dbReference type="RefSeq" id="WP_184008629.1">
    <property type="nucleotide sequence ID" value="NZ_JACIJS010000002.1"/>
</dbReference>
<accession>A0A840WM40</accession>